<gene>
    <name evidence="1" type="ORF">D0Z00_000028</name>
</gene>
<protein>
    <submittedName>
        <fullName evidence="1">Uncharacterized protein</fullName>
    </submittedName>
</protein>
<evidence type="ECO:0000313" key="2">
    <source>
        <dbReference type="Proteomes" id="UP000744676"/>
    </source>
</evidence>
<reference evidence="1 2" key="1">
    <citation type="journal article" date="2020" name="Front. Microbiol.">
        <title>Phenotypic and Genetic Characterization of the Cheese Ripening Yeast Geotrichum candidum.</title>
        <authorList>
            <person name="Perkins V."/>
            <person name="Vignola S."/>
            <person name="Lessard M.H."/>
            <person name="Plante P.L."/>
            <person name="Corbeil J."/>
            <person name="Dugat-Bony E."/>
            <person name="Frenette M."/>
            <person name="Labrie S."/>
        </authorList>
    </citation>
    <scope>NUCLEOTIDE SEQUENCE [LARGE SCALE GENOMIC DNA]</scope>
    <source>
        <strain evidence="1 2">LMA-1147</strain>
    </source>
</reference>
<evidence type="ECO:0000313" key="1">
    <source>
        <dbReference type="EMBL" id="KAF5103050.1"/>
    </source>
</evidence>
<dbReference type="Proteomes" id="UP000744676">
    <property type="component" value="Unassembled WGS sequence"/>
</dbReference>
<accession>A0ACB6VAV6</accession>
<name>A0ACB6VAV6_9ASCO</name>
<dbReference type="EMBL" id="QVQA01000001">
    <property type="protein sequence ID" value="KAF5103050.1"/>
    <property type="molecule type" value="Genomic_DNA"/>
</dbReference>
<organism evidence="1 2">
    <name type="scientific">Geotrichum galactomycetum</name>
    <dbReference type="NCBI Taxonomy" id="27317"/>
    <lineage>
        <taxon>Eukaryota</taxon>
        <taxon>Fungi</taxon>
        <taxon>Dikarya</taxon>
        <taxon>Ascomycota</taxon>
        <taxon>Saccharomycotina</taxon>
        <taxon>Dipodascomycetes</taxon>
        <taxon>Dipodascales</taxon>
        <taxon>Dipodascaceae</taxon>
        <taxon>Geotrichum</taxon>
    </lineage>
</organism>
<proteinExistence type="predicted"/>
<comment type="caution">
    <text evidence="1">The sequence shown here is derived from an EMBL/GenBank/DDBJ whole genome shotgun (WGS) entry which is preliminary data.</text>
</comment>
<sequence>MGSDNNDFGPTVPYSNNVNAIVEFPQTSFQAPVSNAGSSNTAYKHTEETSETDNVYRTASSGDEYMDAESSGDEGDVLKPHVNSQGQWEWGTVSSPGPIVYGQALDHPSQRNSAYSDVGTITNVNPLVRDEHAMSSATLRRKESTKLVSFTKERSASIVTTNYPQNSMGSVMQGESAQFSYMP</sequence>
<keyword evidence="2" id="KW-1185">Reference proteome</keyword>